<evidence type="ECO:0000313" key="2">
    <source>
        <dbReference type="EMBL" id="MFC7751228.1"/>
    </source>
</evidence>
<dbReference type="RefSeq" id="WP_138788650.1">
    <property type="nucleotide sequence ID" value="NZ_JBHTGQ010000041.1"/>
</dbReference>
<dbReference type="Pfam" id="PF00480">
    <property type="entry name" value="ROK"/>
    <property type="match status" value="1"/>
</dbReference>
<dbReference type="SUPFAM" id="SSF53067">
    <property type="entry name" value="Actin-like ATPase domain"/>
    <property type="match status" value="1"/>
</dbReference>
<accession>A0ABW2VAA8</accession>
<sequence length="300" mass="30701">MAYVIGMDIGGTQVKGVVCDEQGRTVAEAKHPTHAASGRDAILASLRLTASELIARCPDAKAIGIGTAGRVDVRTGVVVYATDNLPGWMGTDLAKWGRDNFGLPTFADNDGNAALLGEAWTGAARGLTDAAMLTLGTGVGGAILSGGRIVRGANHSGGEWGHVVLVPGGRACNCGRHGCLEQYASGTALVRDASAAAGRTFADGREAVKALQAGEPAVVDVFRRYAEHLAVAIGNIVQSLDPQAILIGGGVVESGEHWWPYLTEALQASPFKAEVRPAALGNRAGSLGAAKLAWDSLAGV</sequence>
<protein>
    <submittedName>
        <fullName evidence="2">ROK family protein</fullName>
    </submittedName>
</protein>
<dbReference type="Proteomes" id="UP001596528">
    <property type="component" value="Unassembled WGS sequence"/>
</dbReference>
<organism evidence="2 3">
    <name type="scientific">Paenibacillus thermoaerophilus</name>
    <dbReference type="NCBI Taxonomy" id="1215385"/>
    <lineage>
        <taxon>Bacteria</taxon>
        <taxon>Bacillati</taxon>
        <taxon>Bacillota</taxon>
        <taxon>Bacilli</taxon>
        <taxon>Bacillales</taxon>
        <taxon>Paenibacillaceae</taxon>
        <taxon>Paenibacillus</taxon>
    </lineage>
</organism>
<comment type="similarity">
    <text evidence="1">Belongs to the ROK (NagC/XylR) family.</text>
</comment>
<proteinExistence type="inferred from homology"/>
<keyword evidence="3" id="KW-1185">Reference proteome</keyword>
<dbReference type="CDD" id="cd24068">
    <property type="entry name" value="ASKHA_NBD_ROK_FnNanK-like"/>
    <property type="match status" value="1"/>
</dbReference>
<dbReference type="EMBL" id="JBHTGQ010000041">
    <property type="protein sequence ID" value="MFC7751228.1"/>
    <property type="molecule type" value="Genomic_DNA"/>
</dbReference>
<dbReference type="InterPro" id="IPR049874">
    <property type="entry name" value="ROK_cs"/>
</dbReference>
<evidence type="ECO:0000256" key="1">
    <source>
        <dbReference type="ARBA" id="ARBA00006479"/>
    </source>
</evidence>
<reference evidence="3" key="1">
    <citation type="journal article" date="2019" name="Int. J. Syst. Evol. Microbiol.">
        <title>The Global Catalogue of Microorganisms (GCM) 10K type strain sequencing project: providing services to taxonomists for standard genome sequencing and annotation.</title>
        <authorList>
            <consortium name="The Broad Institute Genomics Platform"/>
            <consortium name="The Broad Institute Genome Sequencing Center for Infectious Disease"/>
            <person name="Wu L."/>
            <person name="Ma J."/>
        </authorList>
    </citation>
    <scope>NUCLEOTIDE SEQUENCE [LARGE SCALE GENOMIC DNA]</scope>
    <source>
        <strain evidence="3">JCM 18657</strain>
    </source>
</reference>
<evidence type="ECO:0000313" key="3">
    <source>
        <dbReference type="Proteomes" id="UP001596528"/>
    </source>
</evidence>
<dbReference type="InterPro" id="IPR043129">
    <property type="entry name" value="ATPase_NBD"/>
</dbReference>
<dbReference type="PANTHER" id="PTHR18964">
    <property type="entry name" value="ROK (REPRESSOR, ORF, KINASE) FAMILY"/>
    <property type="match status" value="1"/>
</dbReference>
<dbReference type="PROSITE" id="PS01125">
    <property type="entry name" value="ROK"/>
    <property type="match status" value="1"/>
</dbReference>
<gene>
    <name evidence="2" type="ORF">ACFQWB_15010</name>
</gene>
<name>A0ABW2VAA8_9BACL</name>
<dbReference type="Gene3D" id="3.30.420.40">
    <property type="match status" value="2"/>
</dbReference>
<comment type="caution">
    <text evidence="2">The sequence shown here is derived from an EMBL/GenBank/DDBJ whole genome shotgun (WGS) entry which is preliminary data.</text>
</comment>
<dbReference type="InterPro" id="IPR000600">
    <property type="entry name" value="ROK"/>
</dbReference>
<dbReference type="PANTHER" id="PTHR18964:SF149">
    <property type="entry name" value="BIFUNCTIONAL UDP-N-ACETYLGLUCOSAMINE 2-EPIMERASE_N-ACETYLMANNOSAMINE KINASE"/>
    <property type="match status" value="1"/>
</dbReference>